<proteinExistence type="predicted"/>
<dbReference type="PANTHER" id="PTHR48079">
    <property type="entry name" value="PROTEIN YEEZ"/>
    <property type="match status" value="1"/>
</dbReference>
<evidence type="ECO:0000313" key="2">
    <source>
        <dbReference type="EMBL" id="EMS35336.1"/>
    </source>
</evidence>
<dbReference type="InterPro" id="IPR001509">
    <property type="entry name" value="Epimerase_deHydtase"/>
</dbReference>
<dbReference type="PANTHER" id="PTHR48079:SF6">
    <property type="entry name" value="NAD(P)-BINDING DOMAIN-CONTAINING PROTEIN-RELATED"/>
    <property type="match status" value="1"/>
</dbReference>
<dbReference type="AlphaFoldDB" id="M7YDX0"/>
<dbReference type="Gene3D" id="3.40.50.720">
    <property type="entry name" value="NAD(P)-binding Rossmann-like Domain"/>
    <property type="match status" value="1"/>
</dbReference>
<evidence type="ECO:0000259" key="1">
    <source>
        <dbReference type="Pfam" id="PF01370"/>
    </source>
</evidence>
<sequence length="314" mass="34893">MTPMVTTPVHTILGSTGNIGTALANELSKKPVQIRLVSRNPKAINANDELVKADLLNSTDVEKAVAGSSVVYLVTGIPYNVKTWQEQWPVIMENVLNSCEKHGARLVFFDNMYAYDPKHVGHLTEETPMRPESGKGKVRAKIAQMVLDAISSSKLTAMIVRAADFYGPGAKLSFLHEIVINRMMAGKTPQWLYSGSKKHSFTYIPDCARAMAELVQHESAWNQVWHLPTSNEYPSGQQIVDIVAKELKMGNKLMVVPAWMVKLLGVFTPILKEVVELRYQLDQDYCFDSSKIEKAYGLKPTAIQTGLKACLKGR</sequence>
<dbReference type="InterPro" id="IPR051783">
    <property type="entry name" value="NAD(P)-dependent_oxidoreduct"/>
</dbReference>
<dbReference type="STRING" id="1239962.C943_00109"/>
<feature type="domain" description="NAD-dependent epimerase/dehydratase" evidence="1">
    <location>
        <begin position="12"/>
        <end position="218"/>
    </location>
</feature>
<protein>
    <submittedName>
        <fullName evidence="2">NAD-dependent epimerase/dehydratase</fullName>
    </submittedName>
</protein>
<dbReference type="Proteomes" id="UP000010953">
    <property type="component" value="Unassembled WGS sequence"/>
</dbReference>
<reference evidence="2" key="1">
    <citation type="submission" date="2013-01" db="EMBL/GenBank/DDBJ databases">
        <title>Genome assembly of Mariniradius saccharolyticus AK6.</title>
        <authorList>
            <person name="Vaidya B."/>
            <person name="Khatri I."/>
            <person name="Tanuku N.R.S."/>
            <person name="Subramanian S."/>
            <person name="Pinnaka A."/>
        </authorList>
    </citation>
    <scope>NUCLEOTIDE SEQUENCE [LARGE SCALE GENOMIC DNA]</scope>
    <source>
        <strain evidence="2">AK6</strain>
    </source>
</reference>
<accession>M7YDX0</accession>
<dbReference type="Pfam" id="PF01370">
    <property type="entry name" value="Epimerase"/>
    <property type="match status" value="1"/>
</dbReference>
<gene>
    <name evidence="2" type="ORF">C943_00109</name>
</gene>
<name>M7YDX0_9BACT</name>
<dbReference type="GO" id="GO:0004029">
    <property type="term" value="F:aldehyde dehydrogenase (NAD+) activity"/>
    <property type="evidence" value="ECO:0007669"/>
    <property type="project" value="TreeGrafter"/>
</dbReference>
<dbReference type="EMBL" id="AMZY02000001">
    <property type="protein sequence ID" value="EMS35336.1"/>
    <property type="molecule type" value="Genomic_DNA"/>
</dbReference>
<evidence type="ECO:0000313" key="3">
    <source>
        <dbReference type="Proteomes" id="UP000010953"/>
    </source>
</evidence>
<organism evidence="2 3">
    <name type="scientific">Mariniradius saccharolyticus AK6</name>
    <dbReference type="NCBI Taxonomy" id="1239962"/>
    <lineage>
        <taxon>Bacteria</taxon>
        <taxon>Pseudomonadati</taxon>
        <taxon>Bacteroidota</taxon>
        <taxon>Cytophagia</taxon>
        <taxon>Cytophagales</taxon>
        <taxon>Cyclobacteriaceae</taxon>
        <taxon>Mariniradius</taxon>
    </lineage>
</organism>
<dbReference type="GO" id="GO:0005737">
    <property type="term" value="C:cytoplasm"/>
    <property type="evidence" value="ECO:0007669"/>
    <property type="project" value="TreeGrafter"/>
</dbReference>
<dbReference type="InParanoid" id="M7YDX0"/>
<comment type="caution">
    <text evidence="2">The sequence shown here is derived from an EMBL/GenBank/DDBJ whole genome shotgun (WGS) entry which is preliminary data.</text>
</comment>
<dbReference type="eggNOG" id="COG0451">
    <property type="taxonomic scope" value="Bacteria"/>
</dbReference>
<dbReference type="SUPFAM" id="SSF51735">
    <property type="entry name" value="NAD(P)-binding Rossmann-fold domains"/>
    <property type="match status" value="1"/>
</dbReference>
<dbReference type="InterPro" id="IPR036291">
    <property type="entry name" value="NAD(P)-bd_dom_sf"/>
</dbReference>
<keyword evidence="3" id="KW-1185">Reference proteome</keyword>